<feature type="transmembrane region" description="Helical" evidence="6">
    <location>
        <begin position="78"/>
        <end position="96"/>
    </location>
</feature>
<reference evidence="8" key="1">
    <citation type="submission" date="2020-12" db="EMBL/GenBank/DDBJ databases">
        <title>Genomic characterization of non-nitrogen-fixing Frankia strains.</title>
        <authorList>
            <person name="Carlos-Shanley C."/>
            <person name="Guerra T."/>
            <person name="Hahn D."/>
        </authorList>
    </citation>
    <scope>NUCLEOTIDE SEQUENCE</scope>
    <source>
        <strain evidence="8">CN6</strain>
    </source>
</reference>
<feature type="region of interest" description="Disordered" evidence="5">
    <location>
        <begin position="448"/>
        <end position="488"/>
    </location>
</feature>
<dbReference type="InterPro" id="IPR020846">
    <property type="entry name" value="MFS_dom"/>
</dbReference>
<organism evidence="8 9">
    <name type="scientific">Frankia nepalensis</name>
    <dbReference type="NCBI Taxonomy" id="1836974"/>
    <lineage>
        <taxon>Bacteria</taxon>
        <taxon>Bacillati</taxon>
        <taxon>Actinomycetota</taxon>
        <taxon>Actinomycetes</taxon>
        <taxon>Frankiales</taxon>
        <taxon>Frankiaceae</taxon>
        <taxon>Frankia</taxon>
    </lineage>
</organism>
<keyword evidence="4 6" id="KW-0472">Membrane</keyword>
<comment type="subcellular location">
    <subcellularLocation>
        <location evidence="1">Cell membrane</location>
        <topology evidence="1">Multi-pass membrane protein</topology>
    </subcellularLocation>
</comment>
<sequence>MGKTGVRYRWVVLAAGTAAQASTSAYFQGLAGVGPALRAAHGLSLGGLGLLLACPTVGVLATLLVWGPVVDRYGERPTMAVGLFGAAACLLGAGLVDGLAPRAVLLGLAGAVGASVTTASGRAVLTWFPSDRRGLAMGIRQCAVPLGSGLAAACLPPAAGRFGVHGVFFALAAGCLVAGAAAVALIREPPAPPRGGAGGVGAGARATGGAAARAGSTRDVLRDRRLWRLSLAAGLLIVPQFTMIAFLVEVLHDGRGMSAARAAVVLTVAQAAGAAARILVGVWSDRAGARMRPLRALAVAAAAGMAAVAAAVGAWVPLLVAVLVVVAAVTVCWNGLAFTAAGELAPPGRAATAMSFENSANFGSAVLTPPLVGLLITGVGWSSAFLLVALAPVAAAFLLGPLVEPSGRRPGPRAGSRARGLAAGAGDLSFVAGHPGTGPSFGLRARSRAREAANHETGRACVGDPGHGRFRVRATGGDGGPRDADGAR</sequence>
<dbReference type="GO" id="GO:0005886">
    <property type="term" value="C:plasma membrane"/>
    <property type="evidence" value="ECO:0007669"/>
    <property type="project" value="UniProtKB-SubCell"/>
</dbReference>
<evidence type="ECO:0000256" key="5">
    <source>
        <dbReference type="SAM" id="MobiDB-lite"/>
    </source>
</evidence>
<dbReference type="AlphaFoldDB" id="A0A937URU6"/>
<protein>
    <submittedName>
        <fullName evidence="8">MFS transporter</fullName>
    </submittedName>
</protein>
<feature type="transmembrane region" description="Helical" evidence="6">
    <location>
        <begin position="260"/>
        <end position="282"/>
    </location>
</feature>
<feature type="transmembrane region" description="Helical" evidence="6">
    <location>
        <begin position="45"/>
        <end position="66"/>
    </location>
</feature>
<evidence type="ECO:0000256" key="3">
    <source>
        <dbReference type="ARBA" id="ARBA00022989"/>
    </source>
</evidence>
<evidence type="ECO:0000256" key="1">
    <source>
        <dbReference type="ARBA" id="ARBA00004651"/>
    </source>
</evidence>
<gene>
    <name evidence="8" type="ORF">I7412_13635</name>
</gene>
<keyword evidence="9" id="KW-1185">Reference proteome</keyword>
<feature type="compositionally biased region" description="Basic and acidic residues" evidence="5">
    <location>
        <begin position="448"/>
        <end position="458"/>
    </location>
</feature>
<dbReference type="InterPro" id="IPR011701">
    <property type="entry name" value="MFS"/>
</dbReference>
<keyword evidence="3 6" id="KW-1133">Transmembrane helix</keyword>
<evidence type="ECO:0000256" key="4">
    <source>
        <dbReference type="ARBA" id="ARBA00023136"/>
    </source>
</evidence>
<dbReference type="PANTHER" id="PTHR23527:SF1">
    <property type="entry name" value="BLL3282 PROTEIN"/>
    <property type="match status" value="1"/>
</dbReference>
<evidence type="ECO:0000256" key="6">
    <source>
        <dbReference type="SAM" id="Phobius"/>
    </source>
</evidence>
<name>A0A937URU6_9ACTN</name>
<accession>A0A937URU6</accession>
<keyword evidence="2 6" id="KW-0812">Transmembrane</keyword>
<evidence type="ECO:0000256" key="2">
    <source>
        <dbReference type="ARBA" id="ARBA00022692"/>
    </source>
</evidence>
<dbReference type="RefSeq" id="WP_203031725.1">
    <property type="nucleotide sequence ID" value="NZ_JAEACQ010000174.1"/>
</dbReference>
<evidence type="ECO:0000313" key="9">
    <source>
        <dbReference type="Proteomes" id="UP000604475"/>
    </source>
</evidence>
<feature type="transmembrane region" description="Helical" evidence="6">
    <location>
        <begin position="318"/>
        <end position="338"/>
    </location>
</feature>
<dbReference type="InterPro" id="IPR052952">
    <property type="entry name" value="MFS-Transporter"/>
</dbReference>
<evidence type="ECO:0000313" key="8">
    <source>
        <dbReference type="EMBL" id="MBL7628171.1"/>
    </source>
</evidence>
<dbReference type="Gene3D" id="1.20.1250.20">
    <property type="entry name" value="MFS general substrate transporter like domains"/>
    <property type="match status" value="2"/>
</dbReference>
<dbReference type="InterPro" id="IPR036259">
    <property type="entry name" value="MFS_trans_sf"/>
</dbReference>
<feature type="transmembrane region" description="Helical" evidence="6">
    <location>
        <begin position="294"/>
        <end position="312"/>
    </location>
</feature>
<dbReference type="Pfam" id="PF07690">
    <property type="entry name" value="MFS_1"/>
    <property type="match status" value="1"/>
</dbReference>
<feature type="transmembrane region" description="Helical" evidence="6">
    <location>
        <begin position="165"/>
        <end position="186"/>
    </location>
</feature>
<dbReference type="SUPFAM" id="SSF103473">
    <property type="entry name" value="MFS general substrate transporter"/>
    <property type="match status" value="1"/>
</dbReference>
<dbReference type="PROSITE" id="PS50850">
    <property type="entry name" value="MFS"/>
    <property type="match status" value="1"/>
</dbReference>
<feature type="domain" description="Major facilitator superfamily (MFS) profile" evidence="7">
    <location>
        <begin position="9"/>
        <end position="407"/>
    </location>
</feature>
<comment type="caution">
    <text evidence="8">The sequence shown here is derived from an EMBL/GenBank/DDBJ whole genome shotgun (WGS) entry which is preliminary data.</text>
</comment>
<dbReference type="EMBL" id="JAEACQ010000174">
    <property type="protein sequence ID" value="MBL7628171.1"/>
    <property type="molecule type" value="Genomic_DNA"/>
</dbReference>
<dbReference type="Proteomes" id="UP000604475">
    <property type="component" value="Unassembled WGS sequence"/>
</dbReference>
<feature type="transmembrane region" description="Helical" evidence="6">
    <location>
        <begin position="102"/>
        <end position="125"/>
    </location>
</feature>
<dbReference type="PANTHER" id="PTHR23527">
    <property type="entry name" value="BLL3282 PROTEIN"/>
    <property type="match status" value="1"/>
</dbReference>
<feature type="transmembrane region" description="Helical" evidence="6">
    <location>
        <begin position="226"/>
        <end position="248"/>
    </location>
</feature>
<dbReference type="GO" id="GO:0022857">
    <property type="term" value="F:transmembrane transporter activity"/>
    <property type="evidence" value="ECO:0007669"/>
    <property type="project" value="InterPro"/>
</dbReference>
<feature type="transmembrane region" description="Helical" evidence="6">
    <location>
        <begin position="384"/>
        <end position="403"/>
    </location>
</feature>
<proteinExistence type="predicted"/>
<evidence type="ECO:0000259" key="7">
    <source>
        <dbReference type="PROSITE" id="PS50850"/>
    </source>
</evidence>
<feature type="transmembrane region" description="Helical" evidence="6">
    <location>
        <begin position="359"/>
        <end position="378"/>
    </location>
</feature>